<dbReference type="Proteomes" id="UP000799302">
    <property type="component" value="Unassembled WGS sequence"/>
</dbReference>
<name>A0A6A6U5Z2_9PEZI</name>
<accession>A0A6A6U5Z2</accession>
<evidence type="ECO:0000313" key="2">
    <source>
        <dbReference type="EMBL" id="KAF2667056.1"/>
    </source>
</evidence>
<feature type="compositionally biased region" description="Polar residues" evidence="1">
    <location>
        <begin position="227"/>
        <end position="242"/>
    </location>
</feature>
<feature type="compositionally biased region" description="Pro residues" evidence="1">
    <location>
        <begin position="210"/>
        <end position="220"/>
    </location>
</feature>
<keyword evidence="3" id="KW-1185">Reference proteome</keyword>
<reference evidence="2" key="1">
    <citation type="journal article" date="2020" name="Stud. Mycol.">
        <title>101 Dothideomycetes genomes: a test case for predicting lifestyles and emergence of pathogens.</title>
        <authorList>
            <person name="Haridas S."/>
            <person name="Albert R."/>
            <person name="Binder M."/>
            <person name="Bloem J."/>
            <person name="Labutti K."/>
            <person name="Salamov A."/>
            <person name="Andreopoulos B."/>
            <person name="Baker S."/>
            <person name="Barry K."/>
            <person name="Bills G."/>
            <person name="Bluhm B."/>
            <person name="Cannon C."/>
            <person name="Castanera R."/>
            <person name="Culley D."/>
            <person name="Daum C."/>
            <person name="Ezra D."/>
            <person name="Gonzalez J."/>
            <person name="Henrissat B."/>
            <person name="Kuo A."/>
            <person name="Liang C."/>
            <person name="Lipzen A."/>
            <person name="Lutzoni F."/>
            <person name="Magnuson J."/>
            <person name="Mondo S."/>
            <person name="Nolan M."/>
            <person name="Ohm R."/>
            <person name="Pangilinan J."/>
            <person name="Park H.-J."/>
            <person name="Ramirez L."/>
            <person name="Alfaro M."/>
            <person name="Sun H."/>
            <person name="Tritt A."/>
            <person name="Yoshinaga Y."/>
            <person name="Zwiers L.-H."/>
            <person name="Turgeon B."/>
            <person name="Goodwin S."/>
            <person name="Spatafora J."/>
            <person name="Crous P."/>
            <person name="Grigoriev I."/>
        </authorList>
    </citation>
    <scope>NUCLEOTIDE SEQUENCE</scope>
    <source>
        <strain evidence="2">CBS 115976</strain>
    </source>
</reference>
<evidence type="ECO:0000313" key="3">
    <source>
        <dbReference type="Proteomes" id="UP000799302"/>
    </source>
</evidence>
<protein>
    <submittedName>
        <fullName evidence="2">Uncharacterized protein</fullName>
    </submittedName>
</protein>
<feature type="region of interest" description="Disordered" evidence="1">
    <location>
        <begin position="186"/>
        <end position="287"/>
    </location>
</feature>
<feature type="compositionally biased region" description="Polar residues" evidence="1">
    <location>
        <begin position="191"/>
        <end position="204"/>
    </location>
</feature>
<organism evidence="2 3">
    <name type="scientific">Microthyrium microscopicum</name>
    <dbReference type="NCBI Taxonomy" id="703497"/>
    <lineage>
        <taxon>Eukaryota</taxon>
        <taxon>Fungi</taxon>
        <taxon>Dikarya</taxon>
        <taxon>Ascomycota</taxon>
        <taxon>Pezizomycotina</taxon>
        <taxon>Dothideomycetes</taxon>
        <taxon>Dothideomycetes incertae sedis</taxon>
        <taxon>Microthyriales</taxon>
        <taxon>Microthyriaceae</taxon>
        <taxon>Microthyrium</taxon>
    </lineage>
</organism>
<evidence type="ECO:0000256" key="1">
    <source>
        <dbReference type="SAM" id="MobiDB-lite"/>
    </source>
</evidence>
<sequence length="363" mass="40011">MAQSTDSSVLALITSFTSGLDVFKKLKKRRKRKKEEKAALDETRLSSSLKKGPLDIHAEYSKNYALQGERFREGDIHASLTAVLLKLNNGLVSIISTFLSGGKKGGDLDYGRLTSLSETSRMEAIDALSQLSYRLSRSSLNLLKPSTKLDKAAKKKTDKKRDTRLDSKISIIRRVESANASAPQLAIIRPLNSQTSQSSRSTAPRYQAAPPTPAASPPLTPLYELPSNKSVPNLAYGQSSALPTPPPSPPQYSHHRPTTSHGRETKSPAQKASHKHTLSGGRDPLEEIRRRRMDKMTPSLYTFASDSTKLGEIPMHRWNQPFDYNEMAKLNAQAAANPTPPVHVKKAKKGLFSRFRRGNGDTV</sequence>
<gene>
    <name evidence="2" type="ORF">BT63DRAFT_328245</name>
</gene>
<dbReference type="EMBL" id="MU004238">
    <property type="protein sequence ID" value="KAF2667056.1"/>
    <property type="molecule type" value="Genomic_DNA"/>
</dbReference>
<dbReference type="AlphaFoldDB" id="A0A6A6U5Z2"/>
<dbReference type="OrthoDB" id="5226911at2759"/>
<proteinExistence type="predicted"/>